<evidence type="ECO:0000313" key="3">
    <source>
        <dbReference type="Proteomes" id="UP000295781"/>
    </source>
</evidence>
<organism evidence="2 3">
    <name type="scientific">Sorangium cellulosum</name>
    <name type="common">Polyangium cellulosum</name>
    <dbReference type="NCBI Taxonomy" id="56"/>
    <lineage>
        <taxon>Bacteria</taxon>
        <taxon>Pseudomonadati</taxon>
        <taxon>Myxococcota</taxon>
        <taxon>Polyangia</taxon>
        <taxon>Polyangiales</taxon>
        <taxon>Polyangiaceae</taxon>
        <taxon>Sorangium</taxon>
    </lineage>
</organism>
<dbReference type="Proteomes" id="UP000295781">
    <property type="component" value="Chromosome"/>
</dbReference>
<accession>A0A4P2PYV1</accession>
<evidence type="ECO:0000256" key="1">
    <source>
        <dbReference type="SAM" id="MobiDB-lite"/>
    </source>
</evidence>
<dbReference type="OrthoDB" id="5482427at2"/>
<dbReference type="RefSeq" id="WP_129347281.1">
    <property type="nucleotide sequence ID" value="NZ_CP012670.1"/>
</dbReference>
<evidence type="ECO:0000313" key="2">
    <source>
        <dbReference type="EMBL" id="AUX22049.1"/>
    </source>
</evidence>
<reference evidence="2 3" key="1">
    <citation type="submission" date="2015-09" db="EMBL/GenBank/DDBJ databases">
        <title>Sorangium comparison.</title>
        <authorList>
            <person name="Zaburannyi N."/>
            <person name="Bunk B."/>
            <person name="Overmann J."/>
            <person name="Mueller R."/>
        </authorList>
    </citation>
    <scope>NUCLEOTIDE SEQUENCE [LARGE SCALE GENOMIC DNA]</scope>
    <source>
        <strain evidence="2 3">So ceGT47</strain>
    </source>
</reference>
<feature type="compositionally biased region" description="Basic and acidic residues" evidence="1">
    <location>
        <begin position="81"/>
        <end position="100"/>
    </location>
</feature>
<protein>
    <submittedName>
        <fullName evidence="2">Uncharacterized protein</fullName>
    </submittedName>
</protein>
<sequence length="537" mass="60087">MAAVRIIDIKGLYLPGSLDASAPPGTTRAAAYSPGYKSLDNQGRIYINRDLEGSWAKDTQLIEITVEVTAREGELPEEARIRWSARDPDDPSNERPEVHPDWAPLIDGDDYDAWGAYVGPVDEDNEGALDRPPGWEQVEGYALSDVTETSASTAIVGARSKVRRHMTDIAGDNVIVRAELDAGGDVEAADETGIMTLWRRIDVEYIRMESALALPVDEVPRHFEPTFTQLDFTPARVIPDRQHMAPDAGALGDLAPLFVSEVFAHAGDPGWFCLIAALEPHPLPEVRGELVFSGTVSILDSGEGERRGEYIEIPGDHPDASYVTFRWDSEEVSFSVARATVLRDPPQTRLWLEPHDIQSQFTAGDGSVAHAYRHRIFFFPRARRRGAAWEPPGYGVPARVEADVRGPGAAYTAGMSPTIDIGPARYFAGRTILFTHHRAWWDEARRRGRRGHEQRTLHTIVHELTHAFGMPHKCGYFDFRTPREATCCMNYRTHWMIDEDQQLIPGTAGQVGNDMCGRHVKEIRRVRLENNRGLRWR</sequence>
<proteinExistence type="predicted"/>
<feature type="region of interest" description="Disordered" evidence="1">
    <location>
        <begin position="81"/>
        <end position="104"/>
    </location>
</feature>
<dbReference type="EMBL" id="CP012670">
    <property type="protein sequence ID" value="AUX22049.1"/>
    <property type="molecule type" value="Genomic_DNA"/>
</dbReference>
<gene>
    <name evidence="2" type="ORF">SOCEGT47_025500</name>
</gene>
<dbReference type="SUPFAM" id="SSF55486">
    <property type="entry name" value="Metalloproteases ('zincins'), catalytic domain"/>
    <property type="match status" value="1"/>
</dbReference>
<name>A0A4P2PYV1_SORCE</name>
<dbReference type="AlphaFoldDB" id="A0A4P2PYV1"/>